<organism evidence="2 3">
    <name type="scientific">Mycena pura</name>
    <dbReference type="NCBI Taxonomy" id="153505"/>
    <lineage>
        <taxon>Eukaryota</taxon>
        <taxon>Fungi</taxon>
        <taxon>Dikarya</taxon>
        <taxon>Basidiomycota</taxon>
        <taxon>Agaricomycotina</taxon>
        <taxon>Agaricomycetes</taxon>
        <taxon>Agaricomycetidae</taxon>
        <taxon>Agaricales</taxon>
        <taxon>Marasmiineae</taxon>
        <taxon>Mycenaceae</taxon>
        <taxon>Mycena</taxon>
    </lineage>
</organism>
<name>A0AAD6VNW9_9AGAR</name>
<protein>
    <submittedName>
        <fullName evidence="2">Uncharacterized protein</fullName>
    </submittedName>
</protein>
<dbReference type="Proteomes" id="UP001219525">
    <property type="component" value="Unassembled WGS sequence"/>
</dbReference>
<evidence type="ECO:0000256" key="1">
    <source>
        <dbReference type="SAM" id="MobiDB-lite"/>
    </source>
</evidence>
<feature type="compositionally biased region" description="Gly residues" evidence="1">
    <location>
        <begin position="148"/>
        <end position="179"/>
    </location>
</feature>
<feature type="region of interest" description="Disordered" evidence="1">
    <location>
        <begin position="101"/>
        <end position="200"/>
    </location>
</feature>
<keyword evidence="3" id="KW-1185">Reference proteome</keyword>
<dbReference type="AlphaFoldDB" id="A0AAD6VNW9"/>
<accession>A0AAD6VNW9</accession>
<gene>
    <name evidence="2" type="ORF">GGX14DRAFT_390344</name>
</gene>
<comment type="caution">
    <text evidence="2">The sequence shown here is derived from an EMBL/GenBank/DDBJ whole genome shotgun (WGS) entry which is preliminary data.</text>
</comment>
<proteinExistence type="predicted"/>
<dbReference type="EMBL" id="JARJCW010000012">
    <property type="protein sequence ID" value="KAJ7218577.1"/>
    <property type="molecule type" value="Genomic_DNA"/>
</dbReference>
<reference evidence="2" key="1">
    <citation type="submission" date="2023-03" db="EMBL/GenBank/DDBJ databases">
        <title>Massive genome expansion in bonnet fungi (Mycena s.s.) driven by repeated elements and novel gene families across ecological guilds.</title>
        <authorList>
            <consortium name="Lawrence Berkeley National Laboratory"/>
            <person name="Harder C.B."/>
            <person name="Miyauchi S."/>
            <person name="Viragh M."/>
            <person name="Kuo A."/>
            <person name="Thoen E."/>
            <person name="Andreopoulos B."/>
            <person name="Lu D."/>
            <person name="Skrede I."/>
            <person name="Drula E."/>
            <person name="Henrissat B."/>
            <person name="Morin E."/>
            <person name="Kohler A."/>
            <person name="Barry K."/>
            <person name="LaButti K."/>
            <person name="Morin E."/>
            <person name="Salamov A."/>
            <person name="Lipzen A."/>
            <person name="Mereny Z."/>
            <person name="Hegedus B."/>
            <person name="Baldrian P."/>
            <person name="Stursova M."/>
            <person name="Weitz H."/>
            <person name="Taylor A."/>
            <person name="Grigoriev I.V."/>
            <person name="Nagy L.G."/>
            <person name="Martin F."/>
            <person name="Kauserud H."/>
        </authorList>
    </citation>
    <scope>NUCLEOTIDE SEQUENCE</scope>
    <source>
        <strain evidence="2">9144</strain>
    </source>
</reference>
<sequence length="296" mass="30623">MSGVSKLFNILLALVAPDVREITLRWRRGTLYPYPMDNLPILVSRIAQWFPRLTRVRLDLGRGFPDKWREDLLDLCDGLEVYTSGLLVVVAAEGSGQQCTQNGRAARTHRGSRQPGQAVGSGARGMGGRRAAGAHRRAAGAHTQVAGAHGGGARAAGGGRTGGGRWAAGGGRRVAGGGRRAAVGEAHTGGGGAQAGGAQAVGGVRRGAQAVGGGWWGRTGDGQPGRAVGSGVLHNQHPGALLSSRVNRDDIFVPYTAKVLTAGRQLTRTDGCQESEMLGSATGKLVPSLWIQLGHK</sequence>
<feature type="compositionally biased region" description="Gly residues" evidence="1">
    <location>
        <begin position="212"/>
        <end position="223"/>
    </location>
</feature>
<feature type="region of interest" description="Disordered" evidence="1">
    <location>
        <begin position="212"/>
        <end position="232"/>
    </location>
</feature>
<evidence type="ECO:0000313" key="2">
    <source>
        <dbReference type="EMBL" id="KAJ7218577.1"/>
    </source>
</evidence>
<evidence type="ECO:0000313" key="3">
    <source>
        <dbReference type="Proteomes" id="UP001219525"/>
    </source>
</evidence>